<dbReference type="Gene3D" id="3.40.50.10910">
    <property type="entry name" value="Amidohydrolase"/>
    <property type="match status" value="1"/>
</dbReference>
<dbReference type="SUPFAM" id="SSF51338">
    <property type="entry name" value="Composite domain of metallo-dependent hydrolases"/>
    <property type="match status" value="1"/>
</dbReference>
<organism evidence="1 2">
    <name type="scientific">Arenimonas malthae CC-JY-1</name>
    <dbReference type="NCBI Taxonomy" id="1384054"/>
    <lineage>
        <taxon>Bacteria</taxon>
        <taxon>Pseudomonadati</taxon>
        <taxon>Pseudomonadota</taxon>
        <taxon>Gammaproteobacteria</taxon>
        <taxon>Lysobacterales</taxon>
        <taxon>Lysobacteraceae</taxon>
        <taxon>Arenimonas</taxon>
    </lineage>
</organism>
<dbReference type="STRING" id="1384054.N790_08595"/>
<dbReference type="PANTHER" id="PTHR43135:SF3">
    <property type="entry name" value="ALPHA-D-RIBOSE 1-METHYLPHOSPHONATE 5-TRIPHOSPHATE DIPHOSPHATASE"/>
    <property type="match status" value="1"/>
</dbReference>
<dbReference type="AlphaFoldDB" id="A0A091B4S6"/>
<dbReference type="EMBL" id="AVCH01000168">
    <property type="protein sequence ID" value="KFN46527.1"/>
    <property type="molecule type" value="Genomic_DNA"/>
</dbReference>
<dbReference type="InterPro" id="IPR032466">
    <property type="entry name" value="Metal_Hydrolase"/>
</dbReference>
<evidence type="ECO:0000313" key="1">
    <source>
        <dbReference type="EMBL" id="KFN46527.1"/>
    </source>
</evidence>
<gene>
    <name evidence="1" type="ORF">N790_08595</name>
</gene>
<dbReference type="InterPro" id="IPR051781">
    <property type="entry name" value="Metallo-dep_Hydrolase"/>
</dbReference>
<feature type="non-terminal residue" evidence="1">
    <location>
        <position position="178"/>
    </location>
</feature>
<name>A0A091B4S6_9GAMM</name>
<proteinExistence type="predicted"/>
<sequence length="178" mass="18183">MAKLWTVVVASALVLAALAWTFAGGVAGSPVAAAAPAGLLVRDVQVFDGETLLPRTSVRVRDGLVEAIGPGLEAPAGYEVVDGRGGTLMPGLIDAHTHVFGDARRDAPRFGVTTLVDMFSDPAGLPAARRERDSTAATDRADLWSAGRLATAPGGHGTQFGIEVHPLAGPADAPAWVA</sequence>
<dbReference type="Gene3D" id="3.30.110.90">
    <property type="entry name" value="Amidohydrolase"/>
    <property type="match status" value="1"/>
</dbReference>
<evidence type="ECO:0000313" key="2">
    <source>
        <dbReference type="Proteomes" id="UP000029392"/>
    </source>
</evidence>
<evidence type="ECO:0008006" key="3">
    <source>
        <dbReference type="Google" id="ProtNLM"/>
    </source>
</evidence>
<dbReference type="GO" id="GO:0016810">
    <property type="term" value="F:hydrolase activity, acting on carbon-nitrogen (but not peptide) bonds"/>
    <property type="evidence" value="ECO:0007669"/>
    <property type="project" value="InterPro"/>
</dbReference>
<dbReference type="eggNOG" id="COG1228">
    <property type="taxonomic scope" value="Bacteria"/>
</dbReference>
<protein>
    <recommendedName>
        <fullName evidence="3">Amidohydrolase-related domain-containing protein</fullName>
    </recommendedName>
</protein>
<reference evidence="1 2" key="1">
    <citation type="submission" date="2013-09" db="EMBL/GenBank/DDBJ databases">
        <title>Genome sequencing of Arenimonas malthae.</title>
        <authorList>
            <person name="Chen F."/>
            <person name="Wang G."/>
        </authorList>
    </citation>
    <scope>NUCLEOTIDE SEQUENCE [LARGE SCALE GENOMIC DNA]</scope>
    <source>
        <strain evidence="1 2">CC-JY-1</strain>
    </source>
</reference>
<dbReference type="InterPro" id="IPR011059">
    <property type="entry name" value="Metal-dep_hydrolase_composite"/>
</dbReference>
<dbReference type="PANTHER" id="PTHR43135">
    <property type="entry name" value="ALPHA-D-RIBOSE 1-METHYLPHOSPHONATE 5-TRIPHOSPHATE DIPHOSPHATASE"/>
    <property type="match status" value="1"/>
</dbReference>
<keyword evidence="2" id="KW-1185">Reference proteome</keyword>
<comment type="caution">
    <text evidence="1">The sequence shown here is derived from an EMBL/GenBank/DDBJ whole genome shotgun (WGS) entry which is preliminary data.</text>
</comment>
<accession>A0A091B4S6</accession>
<dbReference type="Gene3D" id="2.30.40.10">
    <property type="entry name" value="Urease, subunit C, domain 1"/>
    <property type="match status" value="1"/>
</dbReference>
<dbReference type="SUPFAM" id="SSF51556">
    <property type="entry name" value="Metallo-dependent hydrolases"/>
    <property type="match status" value="1"/>
</dbReference>
<dbReference type="Proteomes" id="UP000029392">
    <property type="component" value="Unassembled WGS sequence"/>
</dbReference>